<accession>A0A5B0G8N7</accession>
<sequence length="377" mass="41356">MRNPSDLLSAADDEPPAPDAPADDAAARAQALDALFERVAAAPHEYDFFQLMRRIEALTPHLPRLGTASRPTEEAIRLAQDVSLAFAPAPLAALTRTNGRVQTNAPRLSQRFFGLLGPNGPLPLHLTDFARERIMHHGDAAFAHLLDLLLHRFLLLFYRASSLGRPANSLDRPGDRFAFYVGSLIGFADDASRGRDAASDFARLHFAGLINMQTRPLEVLEAITGAVLRVPVRVEPFCGHWMTLERAERTRLQTRGPHAQQSRARSSMARLGSGAVLGGHVWDRQHKFRLVIGPLSLAQYEALLPGGAALAPLVALVRQHLNRELAWDAKLILHAGEVPAFRLGGYGRLGYSAWLAQRERRHDAADLALDADGRVPL</sequence>
<organism evidence="2 3">
    <name type="scientific">Paraburkholderia panacisoli</name>
    <dbReference type="NCBI Taxonomy" id="2603818"/>
    <lineage>
        <taxon>Bacteria</taxon>
        <taxon>Pseudomonadati</taxon>
        <taxon>Pseudomonadota</taxon>
        <taxon>Betaproteobacteria</taxon>
        <taxon>Burkholderiales</taxon>
        <taxon>Burkholderiaceae</taxon>
        <taxon>Paraburkholderia</taxon>
    </lineage>
</organism>
<dbReference type="NCBIfam" id="TIGR03347">
    <property type="entry name" value="VI_chp_1"/>
    <property type="match status" value="1"/>
</dbReference>
<dbReference type="AlphaFoldDB" id="A0A5B0G8N7"/>
<feature type="compositionally biased region" description="Low complexity" evidence="1">
    <location>
        <begin position="1"/>
        <end position="10"/>
    </location>
</feature>
<evidence type="ECO:0000313" key="3">
    <source>
        <dbReference type="Proteomes" id="UP000325273"/>
    </source>
</evidence>
<feature type="region of interest" description="Disordered" evidence="1">
    <location>
        <begin position="1"/>
        <end position="23"/>
    </location>
</feature>
<evidence type="ECO:0000256" key="1">
    <source>
        <dbReference type="SAM" id="MobiDB-lite"/>
    </source>
</evidence>
<keyword evidence="3" id="KW-1185">Reference proteome</keyword>
<evidence type="ECO:0000313" key="2">
    <source>
        <dbReference type="EMBL" id="KAA0999706.1"/>
    </source>
</evidence>
<gene>
    <name evidence="2" type="primary">tssG</name>
    <name evidence="2" type="ORF">FVF58_41235</name>
</gene>
<reference evidence="2 3" key="1">
    <citation type="submission" date="2019-08" db="EMBL/GenBank/DDBJ databases">
        <title>Paraburkholderia sp. DCY113.</title>
        <authorList>
            <person name="Kang J."/>
        </authorList>
    </citation>
    <scope>NUCLEOTIDE SEQUENCE [LARGE SCALE GENOMIC DNA]</scope>
    <source>
        <strain evidence="2 3">DCY113</strain>
    </source>
</reference>
<dbReference type="InterPro" id="IPR010732">
    <property type="entry name" value="T6SS_TssG-like"/>
</dbReference>
<dbReference type="Proteomes" id="UP000325273">
    <property type="component" value="Unassembled WGS sequence"/>
</dbReference>
<comment type="caution">
    <text evidence="2">The sequence shown here is derived from an EMBL/GenBank/DDBJ whole genome shotgun (WGS) entry which is preliminary data.</text>
</comment>
<name>A0A5B0G8N7_9BURK</name>
<dbReference type="PANTHER" id="PTHR35564">
    <property type="match status" value="1"/>
</dbReference>
<protein>
    <submittedName>
        <fullName evidence="2">Type VI secretion system baseplate subunit TssG</fullName>
    </submittedName>
</protein>
<dbReference type="EMBL" id="VTUZ01000047">
    <property type="protein sequence ID" value="KAA0999706.1"/>
    <property type="molecule type" value="Genomic_DNA"/>
</dbReference>
<proteinExistence type="predicted"/>
<dbReference type="PANTHER" id="PTHR35564:SF4">
    <property type="entry name" value="CYTOPLASMIC PROTEIN"/>
    <property type="match status" value="1"/>
</dbReference>
<dbReference type="Pfam" id="PF06996">
    <property type="entry name" value="T6SS_TssG"/>
    <property type="match status" value="1"/>
</dbReference>
<dbReference type="RefSeq" id="WP_149675389.1">
    <property type="nucleotide sequence ID" value="NZ_VTUZ01000047.1"/>
</dbReference>